<sequence>MLKAEIVHCLPGRLRLRVAGKRGDAAALRELAGGLAAHPDVVSVDVRSKTGGLLVIHKLGEAWQPIARYAADRNILAVASPVTPAASPSIAETTAAGFKVINRRFRRATGGAIDFQSAMFLSFLGFAVHQARQGHVLGPVSTLLINAYGFLKEKGR</sequence>
<dbReference type="GO" id="GO:0005524">
    <property type="term" value="F:ATP binding"/>
    <property type="evidence" value="ECO:0007669"/>
    <property type="project" value="UniProtKB-KW"/>
</dbReference>
<dbReference type="EMBL" id="CP046565">
    <property type="protein sequence ID" value="QJD30724.1"/>
    <property type="molecule type" value="Genomic_DNA"/>
</dbReference>
<evidence type="ECO:0000313" key="2">
    <source>
        <dbReference type="Proteomes" id="UP000503004"/>
    </source>
</evidence>
<keyword evidence="1" id="KW-0067">ATP-binding</keyword>
<gene>
    <name evidence="1" type="ORF">GNH96_12560</name>
</gene>
<accession>A0A858QAJ0</accession>
<organism evidence="1 2">
    <name type="scientific">Methylococcus geothermalis</name>
    <dbReference type="NCBI Taxonomy" id="2681310"/>
    <lineage>
        <taxon>Bacteria</taxon>
        <taxon>Pseudomonadati</taxon>
        <taxon>Pseudomonadota</taxon>
        <taxon>Gammaproteobacteria</taxon>
        <taxon>Methylococcales</taxon>
        <taxon>Methylococcaceae</taxon>
        <taxon>Methylococcus</taxon>
    </lineage>
</organism>
<name>A0A858QAJ0_9GAMM</name>
<reference evidence="2" key="1">
    <citation type="submission" date="2019-12" db="EMBL/GenBank/DDBJ databases">
        <authorList>
            <person name="Awala S.I."/>
            <person name="Rhee S.K."/>
        </authorList>
    </citation>
    <scope>NUCLEOTIDE SEQUENCE [LARGE SCALE GENOMIC DNA]</scope>
    <source>
        <strain evidence="2">IM1</strain>
    </source>
</reference>
<proteinExistence type="predicted"/>
<keyword evidence="1" id="KW-0547">Nucleotide-binding</keyword>
<dbReference type="RefSeq" id="WP_169604001.1">
    <property type="nucleotide sequence ID" value="NZ_CP046565.1"/>
</dbReference>
<dbReference type="Pfam" id="PF19991">
    <property type="entry name" value="HMA_2"/>
    <property type="match status" value="1"/>
</dbReference>
<evidence type="ECO:0000313" key="1">
    <source>
        <dbReference type="EMBL" id="QJD30724.1"/>
    </source>
</evidence>
<dbReference type="AlphaFoldDB" id="A0A858QAJ0"/>
<dbReference type="Proteomes" id="UP000503004">
    <property type="component" value="Chromosome"/>
</dbReference>
<protein>
    <submittedName>
        <fullName evidence="1">ABC transporter ATP-binding protein</fullName>
    </submittedName>
</protein>
<dbReference type="KEGG" id="metu:GNH96_12560"/>
<keyword evidence="2" id="KW-1185">Reference proteome</keyword>